<feature type="compositionally biased region" description="Polar residues" evidence="2">
    <location>
        <begin position="717"/>
        <end position="735"/>
    </location>
</feature>
<dbReference type="Proteomes" id="UP000230750">
    <property type="component" value="Unassembled WGS sequence"/>
</dbReference>
<feature type="compositionally biased region" description="Basic and acidic residues" evidence="2">
    <location>
        <begin position="643"/>
        <end position="658"/>
    </location>
</feature>
<dbReference type="SUPFAM" id="SSF48371">
    <property type="entry name" value="ARM repeat"/>
    <property type="match status" value="1"/>
</dbReference>
<evidence type="ECO:0000256" key="1">
    <source>
        <dbReference type="ARBA" id="ARBA00038349"/>
    </source>
</evidence>
<dbReference type="OrthoDB" id="9942861at2759"/>
<dbReference type="EMBL" id="MRZV01001061">
    <property type="protein sequence ID" value="PIK41007.1"/>
    <property type="molecule type" value="Genomic_DNA"/>
</dbReference>
<comment type="caution">
    <text evidence="4">The sequence shown here is derived from an EMBL/GenBank/DDBJ whole genome shotgun (WGS) entry which is preliminary data.</text>
</comment>
<dbReference type="PANTHER" id="PTHR12984">
    <property type="entry name" value="SCY1-RELATED S/T PROTEIN KINASE-LIKE"/>
    <property type="match status" value="1"/>
</dbReference>
<organism evidence="4 5">
    <name type="scientific">Stichopus japonicus</name>
    <name type="common">Sea cucumber</name>
    <dbReference type="NCBI Taxonomy" id="307972"/>
    <lineage>
        <taxon>Eukaryota</taxon>
        <taxon>Metazoa</taxon>
        <taxon>Echinodermata</taxon>
        <taxon>Eleutherozoa</taxon>
        <taxon>Echinozoa</taxon>
        <taxon>Holothuroidea</taxon>
        <taxon>Aspidochirotacea</taxon>
        <taxon>Aspidochirotida</taxon>
        <taxon>Stichopodidae</taxon>
        <taxon>Apostichopus</taxon>
    </lineage>
</organism>
<dbReference type="InterPro" id="IPR000719">
    <property type="entry name" value="Prot_kinase_dom"/>
</dbReference>
<feature type="compositionally biased region" description="Basic and acidic residues" evidence="2">
    <location>
        <begin position="557"/>
        <end position="569"/>
    </location>
</feature>
<dbReference type="GO" id="GO:0005524">
    <property type="term" value="F:ATP binding"/>
    <property type="evidence" value="ECO:0007669"/>
    <property type="project" value="InterPro"/>
</dbReference>
<reference evidence="4 5" key="1">
    <citation type="journal article" date="2017" name="PLoS Biol.">
        <title>The sea cucumber genome provides insights into morphological evolution and visceral regeneration.</title>
        <authorList>
            <person name="Zhang X."/>
            <person name="Sun L."/>
            <person name="Yuan J."/>
            <person name="Sun Y."/>
            <person name="Gao Y."/>
            <person name="Zhang L."/>
            <person name="Li S."/>
            <person name="Dai H."/>
            <person name="Hamel J.F."/>
            <person name="Liu C."/>
            <person name="Yu Y."/>
            <person name="Liu S."/>
            <person name="Lin W."/>
            <person name="Guo K."/>
            <person name="Jin S."/>
            <person name="Xu P."/>
            <person name="Storey K.B."/>
            <person name="Huan P."/>
            <person name="Zhang T."/>
            <person name="Zhou Y."/>
            <person name="Zhang J."/>
            <person name="Lin C."/>
            <person name="Li X."/>
            <person name="Xing L."/>
            <person name="Huo D."/>
            <person name="Sun M."/>
            <person name="Wang L."/>
            <person name="Mercier A."/>
            <person name="Li F."/>
            <person name="Yang H."/>
            <person name="Xiang J."/>
        </authorList>
    </citation>
    <scope>NUCLEOTIDE SEQUENCE [LARGE SCALE GENOMIC DNA]</scope>
    <source>
        <strain evidence="4">Shaxun</strain>
        <tissue evidence="4">Muscle</tissue>
    </source>
</reference>
<comment type="similarity">
    <text evidence="1">Belongs to the protein kinase superfamily.</text>
</comment>
<feature type="region of interest" description="Disordered" evidence="2">
    <location>
        <begin position="464"/>
        <end position="771"/>
    </location>
</feature>
<dbReference type="InterPro" id="IPR011989">
    <property type="entry name" value="ARM-like"/>
</dbReference>
<proteinExistence type="inferred from homology"/>
<feature type="compositionally biased region" description="Basic and acidic residues" evidence="2">
    <location>
        <begin position="480"/>
        <end position="528"/>
    </location>
</feature>
<accession>A0A2G8JZ23</accession>
<evidence type="ECO:0000313" key="4">
    <source>
        <dbReference type="EMBL" id="PIK41007.1"/>
    </source>
</evidence>
<dbReference type="AlphaFoldDB" id="A0A2G8JZ23"/>
<feature type="compositionally biased region" description="Acidic residues" evidence="2">
    <location>
        <begin position="573"/>
        <end position="596"/>
    </location>
</feature>
<dbReference type="InterPro" id="IPR016024">
    <property type="entry name" value="ARM-type_fold"/>
</dbReference>
<feature type="compositionally biased region" description="Acidic residues" evidence="2">
    <location>
        <begin position="759"/>
        <end position="771"/>
    </location>
</feature>
<feature type="compositionally biased region" description="Basic and acidic residues" evidence="2">
    <location>
        <begin position="698"/>
        <end position="716"/>
    </location>
</feature>
<dbReference type="PANTHER" id="PTHR12984:SF15">
    <property type="entry name" value="PROTEIN-ASSOCIATING WITH THE CARBOXYL-TERMINAL DOMAIN OF EZRIN"/>
    <property type="match status" value="1"/>
</dbReference>
<dbReference type="STRING" id="307972.A0A2G8JZ23"/>
<dbReference type="GO" id="GO:0004672">
    <property type="term" value="F:protein kinase activity"/>
    <property type="evidence" value="ECO:0007669"/>
    <property type="project" value="InterPro"/>
</dbReference>
<dbReference type="SUPFAM" id="SSF56112">
    <property type="entry name" value="Protein kinase-like (PK-like)"/>
    <property type="match status" value="1"/>
</dbReference>
<evidence type="ECO:0000313" key="5">
    <source>
        <dbReference type="Proteomes" id="UP000230750"/>
    </source>
</evidence>
<dbReference type="Gene3D" id="1.10.510.10">
    <property type="entry name" value="Transferase(Phosphotransferase) domain 1"/>
    <property type="match status" value="1"/>
</dbReference>
<sequence>MLILKTGPFIQAEGQMVLKSQFLLTKIKKKKMKNTLRMLRGLRTNIANSCGEDVHIIQLKILRHPTILKFFDCCKNLEGTFLITEQVQPLELALERLSPEEICSGLFNIVEALAFLHDKGGVSHNNVSIAAIYVSSKDGGWRLGGMEHVCKFQDATVSFLNQCREHRLKRAIPPEEQDETMKTSIAPDIGHARDAYAFGVLIQEMLEHIGNLGEMTESFNEKIERDFLNEEPKLRPKLSTLLNDPFFKNDFLVITCFLRNITIKTESEKNLFFEGLAPRLYLLPQHLVATKIMPLLLTSFAIAEPVAVSLLLPHVLTPVKDSSKRGKEFDPQVVNPILSEELFKEHVIPSLLQMFPSREIHVRHVLLQFFSGYVHLFEQKVLKGTILPLLLVGLKDTNNDMVAWNLRGLADLVPFLGASVVVGGDRVRYFVEGRPKFPDSTSNSNKALAKQGKQLTAVSGIITIPRMTPTAPPQPLPIYKTEEHNRGPVEDTSDARKLEREEKRQEMRLKNEQRRKEREEKRSKKQETETSPMRIGRSLENRLLSPDDNDSNGYSGDADRADDAEKETFLTEGDQEIEDSGWLDWEGEEESEETFEPIEGTLADPVMNMQSPGKGDSWDESWNNDKYDWSVGDDVSERSSNTLDKKESKPSVSERTEQENVQASSKSKDGFGGLYEIPEIKLNRSTSTEPDFFADMEPDFHFQTKQKSDSNSREVPKSSSLPGESAVRASTSSENLLPEGGHAANFDAHVSVEEPAGWGEDEDLDLDVEDF</sequence>
<dbReference type="InterPro" id="IPR051177">
    <property type="entry name" value="CIK-Related_Protein"/>
</dbReference>
<dbReference type="Gene3D" id="1.25.10.10">
    <property type="entry name" value="Leucine-rich Repeat Variant"/>
    <property type="match status" value="1"/>
</dbReference>
<keyword evidence="5" id="KW-1185">Reference proteome</keyword>
<gene>
    <name evidence="4" type="ORF">BSL78_22133</name>
</gene>
<evidence type="ECO:0000259" key="3">
    <source>
        <dbReference type="PROSITE" id="PS50011"/>
    </source>
</evidence>
<feature type="domain" description="Protein kinase" evidence="3">
    <location>
        <begin position="1"/>
        <end position="247"/>
    </location>
</feature>
<dbReference type="InterPro" id="IPR011009">
    <property type="entry name" value="Kinase-like_dom_sf"/>
</dbReference>
<dbReference type="PROSITE" id="PS50011">
    <property type="entry name" value="PROTEIN_KINASE_DOM"/>
    <property type="match status" value="1"/>
</dbReference>
<protein>
    <recommendedName>
        <fullName evidence="3">Protein kinase domain-containing protein</fullName>
    </recommendedName>
</protein>
<evidence type="ECO:0000256" key="2">
    <source>
        <dbReference type="SAM" id="MobiDB-lite"/>
    </source>
</evidence>
<dbReference type="SMART" id="SM00220">
    <property type="entry name" value="S_TKc"/>
    <property type="match status" value="1"/>
</dbReference>
<name>A0A2G8JZ23_STIJA</name>